<dbReference type="EMBL" id="CAJOBC010000702">
    <property type="protein sequence ID" value="CAF3616646.1"/>
    <property type="molecule type" value="Genomic_DNA"/>
</dbReference>
<evidence type="ECO:0000256" key="8">
    <source>
        <dbReference type="ARBA" id="ARBA00031207"/>
    </source>
</evidence>
<accession>A0A813UXZ1</accession>
<dbReference type="OrthoDB" id="9985637at2759"/>
<evidence type="ECO:0000256" key="7">
    <source>
        <dbReference type="ARBA" id="ARBA00023136"/>
    </source>
</evidence>
<evidence type="ECO:0000313" key="11">
    <source>
        <dbReference type="EMBL" id="CAF0829611.1"/>
    </source>
</evidence>
<comment type="similarity">
    <text evidence="2">Belongs to the SPCS2 family.</text>
</comment>
<dbReference type="Gene3D" id="3.30.450.30">
    <property type="entry name" value="Dynein light chain 2a, cytoplasmic"/>
    <property type="match status" value="1"/>
</dbReference>
<evidence type="ECO:0000256" key="3">
    <source>
        <dbReference type="ARBA" id="ARBA00017057"/>
    </source>
</evidence>
<dbReference type="AlphaFoldDB" id="A0A813UXZ1"/>
<evidence type="ECO:0000256" key="10">
    <source>
        <dbReference type="SAM" id="Phobius"/>
    </source>
</evidence>
<evidence type="ECO:0000313" key="13">
    <source>
        <dbReference type="Proteomes" id="UP000663829"/>
    </source>
</evidence>
<comment type="caution">
    <text evidence="11">The sequence shown here is derived from an EMBL/GenBank/DDBJ whole genome shotgun (WGS) entry which is preliminary data.</text>
</comment>
<evidence type="ECO:0000256" key="4">
    <source>
        <dbReference type="ARBA" id="ARBA00022692"/>
    </source>
</evidence>
<evidence type="ECO:0000256" key="1">
    <source>
        <dbReference type="ARBA" id="ARBA00004477"/>
    </source>
</evidence>
<evidence type="ECO:0000256" key="2">
    <source>
        <dbReference type="ARBA" id="ARBA00007324"/>
    </source>
</evidence>
<sequence length="411" mass="46922">MAENSSNETKPIKVNKWEGTALKNALDDACKKYFKDDLNYVEDYKLVDGRLSISFIAVLFSAFAYFILIGILTLYMQFVECGKFFVGKLIERAGIDRASRCTLSSKLKKYDDNYQLTINYFDGLANVSHSKTLAKSVGKYFDENGVLCYDKFCTDLKKLHDDKQDTTGLQARKRHVRKLGRRYQRYITARNALEQKEDDPKDIWDRIIRLSDVTIAMAIDSAGNDIFPLHGLNNAMRTDLNTHCRDYIEMAIDFAQNIDPTDIIKLLRIRSQDREAIITIDEGTIFIFIQMFPKEDNATIASKCPKPIIESHPKYINSRANHATTSDSLWIWFSSMFAANNEKPVSIVCETFEIHANPRTAFILIKTVCLVGLTLKLVSSLKALPTLTRTYSKQKRTIDLGHRSKLLNSSD</sequence>
<dbReference type="Proteomes" id="UP000663829">
    <property type="component" value="Unassembled WGS sequence"/>
</dbReference>
<evidence type="ECO:0000256" key="6">
    <source>
        <dbReference type="ARBA" id="ARBA00022989"/>
    </source>
</evidence>
<gene>
    <name evidence="11" type="ORF">GPM918_LOCUS4984</name>
    <name evidence="12" type="ORF">SRO942_LOCUS4985</name>
</gene>
<reference evidence="11" key="1">
    <citation type="submission" date="2021-02" db="EMBL/GenBank/DDBJ databases">
        <authorList>
            <person name="Nowell W R."/>
        </authorList>
    </citation>
    <scope>NUCLEOTIDE SEQUENCE</scope>
</reference>
<dbReference type="GO" id="GO:0005787">
    <property type="term" value="C:signal peptidase complex"/>
    <property type="evidence" value="ECO:0007669"/>
    <property type="project" value="InterPro"/>
</dbReference>
<name>A0A813UXZ1_9BILA</name>
<comment type="subcellular location">
    <subcellularLocation>
        <location evidence="1">Endoplasmic reticulum membrane</location>
        <topology evidence="1">Multi-pass membrane protein</topology>
    </subcellularLocation>
</comment>
<protein>
    <recommendedName>
        <fullName evidence="3">Signal peptidase complex subunit 2</fullName>
    </recommendedName>
    <alternativeName>
        <fullName evidence="8">Microsomal signal peptidase 25 kDa subunit</fullName>
    </alternativeName>
</protein>
<dbReference type="GO" id="GO:0006465">
    <property type="term" value="P:signal peptide processing"/>
    <property type="evidence" value="ECO:0007669"/>
    <property type="project" value="InterPro"/>
</dbReference>
<dbReference type="SUPFAM" id="SSF103196">
    <property type="entry name" value="Roadblock/LC7 domain"/>
    <property type="match status" value="1"/>
</dbReference>
<dbReference type="GO" id="GO:0045047">
    <property type="term" value="P:protein targeting to ER"/>
    <property type="evidence" value="ECO:0007669"/>
    <property type="project" value="TreeGrafter"/>
</dbReference>
<dbReference type="Proteomes" id="UP000681722">
    <property type="component" value="Unassembled WGS sequence"/>
</dbReference>
<keyword evidence="7 10" id="KW-0472">Membrane</keyword>
<dbReference type="PANTHER" id="PTHR13085">
    <property type="entry name" value="MICROSOMAL SIGNAL PEPTIDASE 25 KDA SUBUNIT"/>
    <property type="match status" value="1"/>
</dbReference>
<keyword evidence="6 10" id="KW-1133">Transmembrane helix</keyword>
<evidence type="ECO:0000256" key="9">
    <source>
        <dbReference type="ARBA" id="ARBA00045608"/>
    </source>
</evidence>
<dbReference type="PANTHER" id="PTHR13085:SF0">
    <property type="entry name" value="SIGNAL PEPTIDASE COMPLEX SUBUNIT 2"/>
    <property type="match status" value="1"/>
</dbReference>
<dbReference type="InterPro" id="IPR009582">
    <property type="entry name" value="Spc2/SPCS2"/>
</dbReference>
<proteinExistence type="inferred from homology"/>
<feature type="transmembrane region" description="Helical" evidence="10">
    <location>
        <begin position="53"/>
        <end position="75"/>
    </location>
</feature>
<keyword evidence="4 10" id="KW-0812">Transmembrane</keyword>
<comment type="function">
    <text evidence="9">Component of the signal peptidase complex (SPC) which catalyzes the cleavage of N-terminal signal sequences from nascent proteins as they are translocated into the lumen of the endoplasmic reticulum. Enhances the enzymatic activity of SPC and facilitates the interactions between different components of the translocation site.</text>
</comment>
<keyword evidence="13" id="KW-1185">Reference proteome</keyword>
<dbReference type="Pfam" id="PF06703">
    <property type="entry name" value="SPC25"/>
    <property type="match status" value="1"/>
</dbReference>
<dbReference type="EMBL" id="CAJNOQ010000702">
    <property type="protein sequence ID" value="CAF0829611.1"/>
    <property type="molecule type" value="Genomic_DNA"/>
</dbReference>
<organism evidence="11 13">
    <name type="scientific">Didymodactylos carnosus</name>
    <dbReference type="NCBI Taxonomy" id="1234261"/>
    <lineage>
        <taxon>Eukaryota</taxon>
        <taxon>Metazoa</taxon>
        <taxon>Spiralia</taxon>
        <taxon>Gnathifera</taxon>
        <taxon>Rotifera</taxon>
        <taxon>Eurotatoria</taxon>
        <taxon>Bdelloidea</taxon>
        <taxon>Philodinida</taxon>
        <taxon>Philodinidae</taxon>
        <taxon>Didymodactylos</taxon>
    </lineage>
</organism>
<evidence type="ECO:0000256" key="5">
    <source>
        <dbReference type="ARBA" id="ARBA00022824"/>
    </source>
</evidence>
<keyword evidence="5" id="KW-0256">Endoplasmic reticulum</keyword>
<evidence type="ECO:0000313" key="12">
    <source>
        <dbReference type="EMBL" id="CAF3616646.1"/>
    </source>
</evidence>